<dbReference type="InterPro" id="IPR013424">
    <property type="entry name" value="Ice-binding_C"/>
</dbReference>
<comment type="caution">
    <text evidence="3">The sequence shown here is derived from an EMBL/GenBank/DDBJ whole genome shotgun (WGS) entry which is preliminary data.</text>
</comment>
<feature type="chain" id="PRO_5047299869" evidence="1">
    <location>
        <begin position="24"/>
        <end position="295"/>
    </location>
</feature>
<evidence type="ECO:0000256" key="1">
    <source>
        <dbReference type="SAM" id="SignalP"/>
    </source>
</evidence>
<dbReference type="Pfam" id="PF14339">
    <property type="entry name" value="DUF4394"/>
    <property type="match status" value="1"/>
</dbReference>
<dbReference type="Proteomes" id="UP001371305">
    <property type="component" value="Unassembled WGS sequence"/>
</dbReference>
<proteinExistence type="predicted"/>
<reference evidence="3 4" key="1">
    <citation type="submission" date="2024-04" db="EMBL/GenBank/DDBJ databases">
        <title>Luteolibacter sp. isolated from soil.</title>
        <authorList>
            <person name="An J."/>
        </authorList>
    </citation>
    <scope>NUCLEOTIDE SEQUENCE [LARGE SCALE GENOMIC DNA]</scope>
    <source>
        <strain evidence="3 4">Y139</strain>
    </source>
</reference>
<keyword evidence="1" id="KW-0732">Signal</keyword>
<evidence type="ECO:0000259" key="2">
    <source>
        <dbReference type="Pfam" id="PF14339"/>
    </source>
</evidence>
<sequence length="295" mass="29333">MTPRSFFLLPVIASGLLASSADAVTIYTIGSNNSFYSFDSATPGTVTQVGASGAASGYVDVDIYGANGALYAISGSGAGSQINLATGASSGGWTPNTNPITGAVTTFDFNPAADRVRVISNGGANNYRLQPDFASAPQTVTSPGAVTVDGGFSFTSSSAVARPGVSVVAAAYTNPGNNPPSTILYTLSSDGFLNSHTTPTGSFGNGVAVSAFGLGFTPTGSGFDIDLTNTGYALANASGVTNFYSIDLTTGVGTFLGSVGSTPGLTFSGLAAVPEPSTALLGALAGVGLLRRRRI</sequence>
<protein>
    <submittedName>
        <fullName evidence="3">DUF4394 domain-containing protein</fullName>
    </submittedName>
</protein>
<evidence type="ECO:0000313" key="4">
    <source>
        <dbReference type="Proteomes" id="UP001371305"/>
    </source>
</evidence>
<accession>A0ABU9B348</accession>
<dbReference type="InterPro" id="IPR025507">
    <property type="entry name" value="DUF4394"/>
</dbReference>
<keyword evidence="4" id="KW-1185">Reference proteome</keyword>
<dbReference type="NCBIfam" id="TIGR02595">
    <property type="entry name" value="PEP_CTERM"/>
    <property type="match status" value="1"/>
</dbReference>
<feature type="signal peptide" evidence="1">
    <location>
        <begin position="1"/>
        <end position="23"/>
    </location>
</feature>
<name>A0ABU9B348_9BACT</name>
<evidence type="ECO:0000313" key="3">
    <source>
        <dbReference type="EMBL" id="MEK7953392.1"/>
    </source>
</evidence>
<gene>
    <name evidence="3" type="ORF">WKV53_22950</name>
</gene>
<dbReference type="RefSeq" id="WP_341407156.1">
    <property type="nucleotide sequence ID" value="NZ_JBBUKT010000011.1"/>
</dbReference>
<feature type="domain" description="DUF4394" evidence="2">
    <location>
        <begin position="36"/>
        <end position="262"/>
    </location>
</feature>
<organism evidence="3 4">
    <name type="scientific">Luteolibacter soli</name>
    <dbReference type="NCBI Taxonomy" id="3135280"/>
    <lineage>
        <taxon>Bacteria</taxon>
        <taxon>Pseudomonadati</taxon>
        <taxon>Verrucomicrobiota</taxon>
        <taxon>Verrucomicrobiia</taxon>
        <taxon>Verrucomicrobiales</taxon>
        <taxon>Verrucomicrobiaceae</taxon>
        <taxon>Luteolibacter</taxon>
    </lineage>
</organism>
<dbReference type="EMBL" id="JBBUKT010000011">
    <property type="protein sequence ID" value="MEK7953392.1"/>
    <property type="molecule type" value="Genomic_DNA"/>
</dbReference>